<dbReference type="NCBIfam" id="TIGR01730">
    <property type="entry name" value="RND_mfp"/>
    <property type="match status" value="1"/>
</dbReference>
<reference evidence="7 8" key="1">
    <citation type="submission" date="2016-10" db="EMBL/GenBank/DDBJ databases">
        <authorList>
            <person name="de Groot N.N."/>
        </authorList>
    </citation>
    <scope>NUCLEOTIDE SEQUENCE [LARGE SCALE GENOMIC DNA]</scope>
    <source>
        <strain evidence="7 8">WG7</strain>
    </source>
</reference>
<dbReference type="InterPro" id="IPR058637">
    <property type="entry name" value="YknX-like_C"/>
</dbReference>
<dbReference type="RefSeq" id="WP_089716826.1">
    <property type="nucleotide sequence ID" value="NZ_FNEH01000010.1"/>
</dbReference>
<dbReference type="Gene3D" id="1.10.287.470">
    <property type="entry name" value="Helix hairpin bin"/>
    <property type="match status" value="2"/>
</dbReference>
<accession>A0A1G8M2W3</accession>
<dbReference type="InterPro" id="IPR059052">
    <property type="entry name" value="HH_YbhG-like"/>
</dbReference>
<dbReference type="PANTHER" id="PTHR30469">
    <property type="entry name" value="MULTIDRUG RESISTANCE PROTEIN MDTA"/>
    <property type="match status" value="1"/>
</dbReference>
<dbReference type="Pfam" id="PF25954">
    <property type="entry name" value="Beta-barrel_RND_2"/>
    <property type="match status" value="1"/>
</dbReference>
<dbReference type="Pfam" id="PF25989">
    <property type="entry name" value="YknX_C"/>
    <property type="match status" value="1"/>
</dbReference>
<dbReference type="SUPFAM" id="SSF111369">
    <property type="entry name" value="HlyD-like secretion proteins"/>
    <property type="match status" value="2"/>
</dbReference>
<feature type="coiled-coil region" evidence="2">
    <location>
        <begin position="109"/>
        <end position="242"/>
    </location>
</feature>
<keyword evidence="2" id="KW-0175">Coiled coil</keyword>
<feature type="signal peptide" evidence="3">
    <location>
        <begin position="1"/>
        <end position="28"/>
    </location>
</feature>
<dbReference type="GO" id="GO:1990281">
    <property type="term" value="C:efflux pump complex"/>
    <property type="evidence" value="ECO:0007669"/>
    <property type="project" value="TreeGrafter"/>
</dbReference>
<evidence type="ECO:0000313" key="8">
    <source>
        <dbReference type="Proteomes" id="UP000198945"/>
    </source>
</evidence>
<gene>
    <name evidence="7" type="ORF">SAMN04515654_1106</name>
</gene>
<dbReference type="Pfam" id="PF25881">
    <property type="entry name" value="HH_YBHG"/>
    <property type="match status" value="1"/>
</dbReference>
<proteinExistence type="inferred from homology"/>
<sequence>MNKKTIIVLTLLLSLVSFNFSSTFFITAEPAAVYAQSGGGGGGGRGQGVEADSDAASVAVETVESFRGDFTDEITVTAKAEAKKEVKITSDIRDFITSVNYQLGDEVEKNDLLIELDTSDSELDILEAEAALKSAEADLEEALNGPLKAEIAQQEARVKEAESELKLQQENYQRQKELYADEYISKQELEQAANKLTAAESSYISAEKSLELLKAGARKEQIKKLESQKLRAELNLKRAVKNQNDRKIKTPISGIVSYLNAQAGDKITADTTAIITDISQIELTAYISELYINDLEKGETIKAYFNSIDQEFEGEIIGISPRTAEARNTFPVKMQIDNPEKVIKAGMNAAVSLITARANDVVIISQDALLEENGENYIYIIKDSTAKRRSVKVFLENEDHAVISSGLEEGEKAAAVGKENLRDGIKVTTAAGGEQ</sequence>
<dbReference type="PANTHER" id="PTHR30469:SF33">
    <property type="entry name" value="SLR1207 PROTEIN"/>
    <property type="match status" value="1"/>
</dbReference>
<comment type="similarity">
    <text evidence="1">Belongs to the membrane fusion protein (MFP) (TC 8.A.1) family.</text>
</comment>
<feature type="chain" id="PRO_5011632393" evidence="3">
    <location>
        <begin position="29"/>
        <end position="435"/>
    </location>
</feature>
<dbReference type="EMBL" id="FNEH01000010">
    <property type="protein sequence ID" value="SDI61720.1"/>
    <property type="molecule type" value="Genomic_DNA"/>
</dbReference>
<evidence type="ECO:0000256" key="3">
    <source>
        <dbReference type="SAM" id="SignalP"/>
    </source>
</evidence>
<dbReference type="Gene3D" id="2.40.30.170">
    <property type="match status" value="1"/>
</dbReference>
<evidence type="ECO:0000256" key="1">
    <source>
        <dbReference type="ARBA" id="ARBA00009477"/>
    </source>
</evidence>
<feature type="domain" description="CusB-like beta-barrel" evidence="5">
    <location>
        <begin position="283"/>
        <end position="355"/>
    </location>
</feature>
<dbReference type="Proteomes" id="UP000198945">
    <property type="component" value="Unassembled WGS sequence"/>
</dbReference>
<dbReference type="GO" id="GO:0015562">
    <property type="term" value="F:efflux transmembrane transporter activity"/>
    <property type="evidence" value="ECO:0007669"/>
    <property type="project" value="TreeGrafter"/>
</dbReference>
<dbReference type="Gene3D" id="2.40.50.100">
    <property type="match status" value="1"/>
</dbReference>
<evidence type="ECO:0000256" key="2">
    <source>
        <dbReference type="SAM" id="Coils"/>
    </source>
</evidence>
<evidence type="ECO:0000259" key="4">
    <source>
        <dbReference type="Pfam" id="PF25881"/>
    </source>
</evidence>
<organism evidence="7 8">
    <name type="scientific">Halanaerobium congolense</name>
    <dbReference type="NCBI Taxonomy" id="54121"/>
    <lineage>
        <taxon>Bacteria</taxon>
        <taxon>Bacillati</taxon>
        <taxon>Bacillota</taxon>
        <taxon>Clostridia</taxon>
        <taxon>Halanaerobiales</taxon>
        <taxon>Halanaerobiaceae</taxon>
        <taxon>Halanaerobium</taxon>
    </lineage>
</organism>
<feature type="domain" description="YknX-like C-terminal permuted SH3-like" evidence="6">
    <location>
        <begin position="366"/>
        <end position="428"/>
    </location>
</feature>
<dbReference type="Gene3D" id="2.40.420.20">
    <property type="match status" value="1"/>
</dbReference>
<evidence type="ECO:0000313" key="7">
    <source>
        <dbReference type="EMBL" id="SDI61720.1"/>
    </source>
</evidence>
<evidence type="ECO:0000259" key="5">
    <source>
        <dbReference type="Pfam" id="PF25954"/>
    </source>
</evidence>
<keyword evidence="3" id="KW-0732">Signal</keyword>
<dbReference type="AlphaFoldDB" id="A0A1G8M2W3"/>
<dbReference type="InterPro" id="IPR058792">
    <property type="entry name" value="Beta-barrel_RND_2"/>
</dbReference>
<protein>
    <submittedName>
        <fullName evidence="7">RND family efflux transporter, MFP subunit</fullName>
    </submittedName>
</protein>
<dbReference type="InterPro" id="IPR006143">
    <property type="entry name" value="RND_pump_MFP"/>
</dbReference>
<name>A0A1G8M2W3_9FIRM</name>
<feature type="domain" description="YbhG-like alpha-helical hairpin" evidence="4">
    <location>
        <begin position="116"/>
        <end position="239"/>
    </location>
</feature>
<evidence type="ECO:0000259" key="6">
    <source>
        <dbReference type="Pfam" id="PF25989"/>
    </source>
</evidence>